<dbReference type="GeneID" id="54420656"/>
<dbReference type="EMBL" id="ML975171">
    <property type="protein sequence ID" value="KAF1809580.1"/>
    <property type="molecule type" value="Genomic_DNA"/>
</dbReference>
<evidence type="ECO:0000313" key="2">
    <source>
        <dbReference type="Proteomes" id="UP000504638"/>
    </source>
</evidence>
<reference evidence="1 3" key="1">
    <citation type="submission" date="2020-01" db="EMBL/GenBank/DDBJ databases">
        <authorList>
            <consortium name="DOE Joint Genome Institute"/>
            <person name="Haridas S."/>
            <person name="Albert R."/>
            <person name="Binder M."/>
            <person name="Bloem J."/>
            <person name="Labutti K."/>
            <person name="Salamov A."/>
            <person name="Andreopoulos B."/>
            <person name="Baker S.E."/>
            <person name="Barry K."/>
            <person name="Bills G."/>
            <person name="Bluhm B.H."/>
            <person name="Cannon C."/>
            <person name="Castanera R."/>
            <person name="Culley D.E."/>
            <person name="Daum C."/>
            <person name="Ezra D."/>
            <person name="Gonzalez J.B."/>
            <person name="Henrissat B."/>
            <person name="Kuo A."/>
            <person name="Liang C."/>
            <person name="Lipzen A."/>
            <person name="Lutzoni F."/>
            <person name="Magnuson J."/>
            <person name="Mondo S."/>
            <person name="Nolan M."/>
            <person name="Ohm R."/>
            <person name="Pangilinan J."/>
            <person name="Park H.-J."/>
            <person name="Ramirez L."/>
            <person name="Alfaro M."/>
            <person name="Sun H."/>
            <person name="Tritt A."/>
            <person name="Yoshinaga Y."/>
            <person name="Zwiers L.-H."/>
            <person name="Turgeon B.G."/>
            <person name="Goodwin S.B."/>
            <person name="Spatafora J.W."/>
            <person name="Crous P.W."/>
            <person name="Grigoriev I.V."/>
        </authorList>
    </citation>
    <scope>NUCLEOTIDE SEQUENCE</scope>
    <source>
        <strain evidence="1 3">CBS 781.70</strain>
    </source>
</reference>
<accession>A0A6G1FUZ9</accession>
<proteinExistence type="predicted"/>
<evidence type="ECO:0000313" key="1">
    <source>
        <dbReference type="EMBL" id="KAF1809580.1"/>
    </source>
</evidence>
<sequence>MPIFVSLRRLVHDSSISITNPYVVDFFDRLAASYSMVGHLDTLPSTIPSATAWTTHELRRN</sequence>
<protein>
    <submittedName>
        <fullName evidence="1 3">Uncharacterized protein</fullName>
    </submittedName>
</protein>
<reference evidence="3" key="2">
    <citation type="submission" date="2020-04" db="EMBL/GenBank/DDBJ databases">
        <authorList>
            <consortium name="NCBI Genome Project"/>
        </authorList>
    </citation>
    <scope>NUCLEOTIDE SEQUENCE</scope>
    <source>
        <strain evidence="3">CBS 781.70</strain>
    </source>
</reference>
<dbReference type="RefSeq" id="XP_033531211.1">
    <property type="nucleotide sequence ID" value="XM_033680086.1"/>
</dbReference>
<reference evidence="3" key="3">
    <citation type="submission" date="2025-04" db="UniProtKB">
        <authorList>
            <consortium name="RefSeq"/>
        </authorList>
    </citation>
    <scope>IDENTIFICATION</scope>
    <source>
        <strain evidence="3">CBS 781.70</strain>
    </source>
</reference>
<evidence type="ECO:0000313" key="3">
    <source>
        <dbReference type="RefSeq" id="XP_033531211.1"/>
    </source>
</evidence>
<name>A0A6G1FUZ9_9PEZI</name>
<gene>
    <name evidence="1 3" type="ORF">P152DRAFT_461266</name>
</gene>
<dbReference type="AlphaFoldDB" id="A0A6G1FUZ9"/>
<dbReference type="Proteomes" id="UP000504638">
    <property type="component" value="Unplaced"/>
</dbReference>
<keyword evidence="2" id="KW-1185">Reference proteome</keyword>
<organism evidence="1">
    <name type="scientific">Eremomyces bilateralis CBS 781.70</name>
    <dbReference type="NCBI Taxonomy" id="1392243"/>
    <lineage>
        <taxon>Eukaryota</taxon>
        <taxon>Fungi</taxon>
        <taxon>Dikarya</taxon>
        <taxon>Ascomycota</taxon>
        <taxon>Pezizomycotina</taxon>
        <taxon>Dothideomycetes</taxon>
        <taxon>Dothideomycetes incertae sedis</taxon>
        <taxon>Eremomycetales</taxon>
        <taxon>Eremomycetaceae</taxon>
        <taxon>Eremomyces</taxon>
    </lineage>
</organism>